<dbReference type="OrthoDB" id="936265at2"/>
<dbReference type="AlphaFoldDB" id="A0A1I2XEF1"/>
<dbReference type="EMBL" id="FOPC01000018">
    <property type="protein sequence ID" value="SFH11427.1"/>
    <property type="molecule type" value="Genomic_DNA"/>
</dbReference>
<dbReference type="GO" id="GO:0015074">
    <property type="term" value="P:DNA integration"/>
    <property type="evidence" value="ECO:0007669"/>
    <property type="project" value="InterPro"/>
</dbReference>
<dbReference type="Pfam" id="PF13683">
    <property type="entry name" value="rve_3"/>
    <property type="match status" value="1"/>
</dbReference>
<organism evidence="2 3">
    <name type="scientific">Algoriphagus hitonicola</name>
    <dbReference type="NCBI Taxonomy" id="435880"/>
    <lineage>
        <taxon>Bacteria</taxon>
        <taxon>Pseudomonadati</taxon>
        <taxon>Bacteroidota</taxon>
        <taxon>Cytophagia</taxon>
        <taxon>Cytophagales</taxon>
        <taxon>Cyclobacteriaceae</taxon>
        <taxon>Algoriphagus</taxon>
    </lineage>
</organism>
<dbReference type="InterPro" id="IPR001584">
    <property type="entry name" value="Integrase_cat-core"/>
</dbReference>
<evidence type="ECO:0000313" key="2">
    <source>
        <dbReference type="EMBL" id="SFH11427.1"/>
    </source>
</evidence>
<accession>A0A1I2XEF1</accession>
<dbReference type="Proteomes" id="UP000199642">
    <property type="component" value="Unassembled WGS sequence"/>
</dbReference>
<protein>
    <submittedName>
        <fullName evidence="2">Integrase core domain-containing protein</fullName>
    </submittedName>
</protein>
<keyword evidence="3" id="KW-1185">Reference proteome</keyword>
<gene>
    <name evidence="2" type="ORF">SAMN04487988_1187</name>
</gene>
<evidence type="ECO:0000313" key="3">
    <source>
        <dbReference type="Proteomes" id="UP000199642"/>
    </source>
</evidence>
<feature type="domain" description="Integrase catalytic" evidence="1">
    <location>
        <begin position="6"/>
        <end position="56"/>
    </location>
</feature>
<reference evidence="3" key="1">
    <citation type="submission" date="2016-10" db="EMBL/GenBank/DDBJ databases">
        <authorList>
            <person name="Varghese N."/>
            <person name="Submissions S."/>
        </authorList>
    </citation>
    <scope>NUCLEOTIDE SEQUENCE [LARGE SCALE GENOMIC DNA]</scope>
    <source>
        <strain evidence="3">DSM 19315</strain>
    </source>
</reference>
<proteinExistence type="predicted"/>
<evidence type="ECO:0000259" key="1">
    <source>
        <dbReference type="Pfam" id="PF13683"/>
    </source>
</evidence>
<name>A0A1I2XEF1_9BACT</name>
<sequence length="56" mass="6502">MDMIVKNALAERVNGILKQEFVLDNCANRNELLNLIQESIQIFNKERSHLSLNMKT</sequence>